<gene>
    <name evidence="2" type="ORF">BD289DRAFT_206948</name>
</gene>
<keyword evidence="3" id="KW-1185">Reference proteome</keyword>
<sequence>MASSSQQAADQNCGCDRPEGHDASGRPAPFCLACAIGRCQRGFAWPTYVYTSIQSCALRLLNHRSQHSLLLVPDGSTLDSALMWGPARMACVRGRLTYQLSGKVSLDLASSILGGWSIGDRLNTLDPKRRTGQQCRIPPLKRAFRTPTQSRPASTLAADHAQVSPHTLFPGSLVPFLLAAAHKTWHPLATIEHSSESSPPRQLFRPAATAAPTPRTDQAAAHRGGSRRTQGHPRWERDSVSAALSTEYLR</sequence>
<dbReference type="AlphaFoldDB" id="A0A2T3AC83"/>
<organism evidence="2 3">
    <name type="scientific">Coniella lustricola</name>
    <dbReference type="NCBI Taxonomy" id="2025994"/>
    <lineage>
        <taxon>Eukaryota</taxon>
        <taxon>Fungi</taxon>
        <taxon>Dikarya</taxon>
        <taxon>Ascomycota</taxon>
        <taxon>Pezizomycotina</taxon>
        <taxon>Sordariomycetes</taxon>
        <taxon>Sordariomycetidae</taxon>
        <taxon>Diaporthales</taxon>
        <taxon>Schizoparmaceae</taxon>
        <taxon>Coniella</taxon>
    </lineage>
</organism>
<protein>
    <submittedName>
        <fullName evidence="2">Uncharacterized protein</fullName>
    </submittedName>
</protein>
<feature type="region of interest" description="Disordered" evidence="1">
    <location>
        <begin position="191"/>
        <end position="250"/>
    </location>
</feature>
<dbReference type="Proteomes" id="UP000241462">
    <property type="component" value="Unassembled WGS sequence"/>
</dbReference>
<feature type="compositionally biased region" description="Low complexity" evidence="1">
    <location>
        <begin position="206"/>
        <end position="221"/>
    </location>
</feature>
<dbReference type="InParanoid" id="A0A2T3AC83"/>
<reference evidence="2 3" key="1">
    <citation type="journal article" date="2018" name="Mycol. Prog.">
        <title>Coniella lustricola, a new species from submerged detritus.</title>
        <authorList>
            <person name="Raudabaugh D.B."/>
            <person name="Iturriaga T."/>
            <person name="Carver A."/>
            <person name="Mondo S."/>
            <person name="Pangilinan J."/>
            <person name="Lipzen A."/>
            <person name="He G."/>
            <person name="Amirebrahimi M."/>
            <person name="Grigoriev I.V."/>
            <person name="Miller A.N."/>
        </authorList>
    </citation>
    <scope>NUCLEOTIDE SEQUENCE [LARGE SCALE GENOMIC DNA]</scope>
    <source>
        <strain evidence="2 3">B22-T-1</strain>
    </source>
</reference>
<accession>A0A2T3AC83</accession>
<evidence type="ECO:0000313" key="2">
    <source>
        <dbReference type="EMBL" id="PSR90827.1"/>
    </source>
</evidence>
<evidence type="ECO:0000313" key="3">
    <source>
        <dbReference type="Proteomes" id="UP000241462"/>
    </source>
</evidence>
<evidence type="ECO:0000256" key="1">
    <source>
        <dbReference type="SAM" id="MobiDB-lite"/>
    </source>
</evidence>
<dbReference type="EMBL" id="KZ678415">
    <property type="protein sequence ID" value="PSR90827.1"/>
    <property type="molecule type" value="Genomic_DNA"/>
</dbReference>
<proteinExistence type="predicted"/>
<name>A0A2T3AC83_9PEZI</name>